<reference evidence="9" key="1">
    <citation type="journal article" date="2010" name="Nature">
        <title>The Amphimedon queenslandica genome and the evolution of animal complexity.</title>
        <authorList>
            <person name="Srivastava M."/>
            <person name="Simakov O."/>
            <person name="Chapman J."/>
            <person name="Fahey B."/>
            <person name="Gauthier M.E."/>
            <person name="Mitros T."/>
            <person name="Richards G.S."/>
            <person name="Conaco C."/>
            <person name="Dacre M."/>
            <person name="Hellsten U."/>
            <person name="Larroux C."/>
            <person name="Putnam N.H."/>
            <person name="Stanke M."/>
            <person name="Adamska M."/>
            <person name="Darling A."/>
            <person name="Degnan S.M."/>
            <person name="Oakley T.H."/>
            <person name="Plachetzki D.C."/>
            <person name="Zhai Y."/>
            <person name="Adamski M."/>
            <person name="Calcino A."/>
            <person name="Cummins S.F."/>
            <person name="Goodstein D.M."/>
            <person name="Harris C."/>
            <person name="Jackson D.J."/>
            <person name="Leys S.P."/>
            <person name="Shu S."/>
            <person name="Woodcroft B.J."/>
            <person name="Vervoort M."/>
            <person name="Kosik K.S."/>
            <person name="Manning G."/>
            <person name="Degnan B.M."/>
            <person name="Rokhsar D.S."/>
        </authorList>
    </citation>
    <scope>NUCLEOTIDE SEQUENCE [LARGE SCALE GENOMIC DNA]</scope>
</reference>
<keyword evidence="3" id="KW-0862">Zinc</keyword>
<evidence type="ECO:0000256" key="4">
    <source>
        <dbReference type="PROSITE-ProRule" id="PRU00091"/>
    </source>
</evidence>
<feature type="compositionally biased region" description="Gly residues" evidence="5">
    <location>
        <begin position="290"/>
        <end position="302"/>
    </location>
</feature>
<organism evidence="8 9">
    <name type="scientific">Amphimedon queenslandica</name>
    <name type="common">Sponge</name>
    <dbReference type="NCBI Taxonomy" id="400682"/>
    <lineage>
        <taxon>Eukaryota</taxon>
        <taxon>Metazoa</taxon>
        <taxon>Porifera</taxon>
        <taxon>Demospongiae</taxon>
        <taxon>Heteroscleromorpha</taxon>
        <taxon>Haplosclerida</taxon>
        <taxon>Niphatidae</taxon>
        <taxon>Amphimedon</taxon>
    </lineage>
</organism>
<dbReference type="SUPFAM" id="SSF57903">
    <property type="entry name" value="FYVE/PHD zinc finger"/>
    <property type="match status" value="1"/>
</dbReference>
<dbReference type="InterPro" id="IPR017455">
    <property type="entry name" value="Znf_FYVE-rel"/>
</dbReference>
<dbReference type="CDD" id="cd01218">
    <property type="entry name" value="PH_Phafin2-like"/>
    <property type="match status" value="1"/>
</dbReference>
<dbReference type="InterPro" id="IPR013083">
    <property type="entry name" value="Znf_RING/FYVE/PHD"/>
</dbReference>
<dbReference type="AlphaFoldDB" id="A0AAN0K4Q0"/>
<dbReference type="InterPro" id="IPR011011">
    <property type="entry name" value="Znf_FYVE_PHD"/>
</dbReference>
<dbReference type="GO" id="GO:0035091">
    <property type="term" value="F:phosphatidylinositol binding"/>
    <property type="evidence" value="ECO:0007669"/>
    <property type="project" value="TreeGrafter"/>
</dbReference>
<feature type="compositionally biased region" description="Basic and acidic residues" evidence="5">
    <location>
        <begin position="23"/>
        <end position="35"/>
    </location>
</feature>
<dbReference type="Proteomes" id="UP000007879">
    <property type="component" value="Unassembled WGS sequence"/>
</dbReference>
<keyword evidence="2 4" id="KW-0863">Zinc-finger</keyword>
<dbReference type="InterPro" id="IPR000306">
    <property type="entry name" value="Znf_FYVE"/>
</dbReference>
<dbReference type="GO" id="GO:0005769">
    <property type="term" value="C:early endosome"/>
    <property type="evidence" value="ECO:0007669"/>
    <property type="project" value="TreeGrafter"/>
</dbReference>
<evidence type="ECO:0000256" key="2">
    <source>
        <dbReference type="ARBA" id="ARBA00022771"/>
    </source>
</evidence>
<dbReference type="EnsemblMetazoa" id="XM_020008590.1">
    <property type="protein sequence ID" value="XP_019864149.1"/>
    <property type="gene ID" value="LOC100640060"/>
</dbReference>
<dbReference type="PANTHER" id="PTHR46280">
    <property type="entry name" value="PLECKSTRIN HOMOLOGY DOMAIN-CONTAINING FAMILY F MEMBER 2-RELATED"/>
    <property type="match status" value="1"/>
</dbReference>
<dbReference type="GO" id="GO:0008333">
    <property type="term" value="P:endosome to lysosome transport"/>
    <property type="evidence" value="ECO:0007669"/>
    <property type="project" value="TreeGrafter"/>
</dbReference>
<dbReference type="PROSITE" id="PS50178">
    <property type="entry name" value="ZF_FYVE"/>
    <property type="match status" value="1"/>
</dbReference>
<dbReference type="SUPFAM" id="SSF50729">
    <property type="entry name" value="PH domain-like"/>
    <property type="match status" value="1"/>
</dbReference>
<evidence type="ECO:0000313" key="9">
    <source>
        <dbReference type="Proteomes" id="UP000007879"/>
    </source>
</evidence>
<dbReference type="InterPro" id="IPR011993">
    <property type="entry name" value="PH-like_dom_sf"/>
</dbReference>
<dbReference type="Gene3D" id="3.30.40.10">
    <property type="entry name" value="Zinc/RING finger domain, C3HC4 (zinc finger)"/>
    <property type="match status" value="1"/>
</dbReference>
<dbReference type="InterPro" id="IPR001849">
    <property type="entry name" value="PH_domain"/>
</dbReference>
<dbReference type="PANTHER" id="PTHR46280:SF3">
    <property type="entry name" value="PLECKSTRIN HOMOLOGY DOMAIN-CONTAINING FAMILY F MEMBER 1 HOMOLOG"/>
    <property type="match status" value="1"/>
</dbReference>
<evidence type="ECO:0000256" key="3">
    <source>
        <dbReference type="ARBA" id="ARBA00022833"/>
    </source>
</evidence>
<dbReference type="InterPro" id="IPR055251">
    <property type="entry name" value="SOS1_NGEF_PH"/>
</dbReference>
<feature type="region of interest" description="Disordered" evidence="5">
    <location>
        <begin position="272"/>
        <end position="343"/>
    </location>
</feature>
<dbReference type="Pfam" id="PF22697">
    <property type="entry name" value="SOS1_NGEF_PH"/>
    <property type="match status" value="1"/>
</dbReference>
<dbReference type="FunFam" id="2.30.29.30:FF:000167">
    <property type="entry name" value="Pleckstrin homology domain-containing family F member 2"/>
    <property type="match status" value="1"/>
</dbReference>
<dbReference type="InterPro" id="IPR037871">
    <property type="entry name" value="PH_Phafin"/>
</dbReference>
<name>A0AAN0K4Q0_AMPQE</name>
<evidence type="ECO:0000259" key="6">
    <source>
        <dbReference type="PROSITE" id="PS50003"/>
    </source>
</evidence>
<evidence type="ECO:0000259" key="7">
    <source>
        <dbReference type="PROSITE" id="PS50178"/>
    </source>
</evidence>
<dbReference type="SMART" id="SM00233">
    <property type="entry name" value="PH"/>
    <property type="match status" value="1"/>
</dbReference>
<feature type="compositionally biased region" description="Basic and acidic residues" evidence="5">
    <location>
        <begin position="1"/>
        <end position="10"/>
    </location>
</feature>
<dbReference type="CDD" id="cd15717">
    <property type="entry name" value="FYVE_PKHF"/>
    <property type="match status" value="1"/>
</dbReference>
<dbReference type="GO" id="GO:0007032">
    <property type="term" value="P:endosome organization"/>
    <property type="evidence" value="ECO:0007669"/>
    <property type="project" value="TreeGrafter"/>
</dbReference>
<dbReference type="GO" id="GO:0008270">
    <property type="term" value="F:zinc ion binding"/>
    <property type="evidence" value="ECO:0007669"/>
    <property type="project" value="UniProtKB-KW"/>
</dbReference>
<gene>
    <name evidence="8" type="primary">100640060</name>
</gene>
<sequence length="349" mass="38751">MADTKEDRKSLKQPLVSSHSRQKSPEDRETTPSLRKDNSLCFGLHSEANHRRIAIVEQCFGSNGQSLTKTGRVLVGEGVLTKMCRKKAKPRQFFLFNDILVYGNIVIDKRKYNKQHIVPLEDVKIQSLENDGPWKNGWQVISPKKSFAVYAASPTEKSEWMAHINKCIADLLANSNKRPATEHAAVWVPDSEAQTCMHCLKVKFTPIQRRHHCRKCGAVVCGGCSNKKFILSYQSDKPVRVCITCYEVLSNSVPDKDKSSMIRPDYESASASVWNSDEQLNDDDTASGGSADGGVSARGGMGTSDPIITPQPRYGSSDEEEDDIELPPGSLPESHPQFYDFGTTEVLIS</sequence>
<proteinExistence type="predicted"/>
<evidence type="ECO:0000256" key="1">
    <source>
        <dbReference type="ARBA" id="ARBA00022723"/>
    </source>
</evidence>
<evidence type="ECO:0000313" key="8">
    <source>
        <dbReference type="EnsemblMetazoa" id="XP_019864149.1"/>
    </source>
</evidence>
<evidence type="ECO:0008006" key="10">
    <source>
        <dbReference type="Google" id="ProtNLM"/>
    </source>
</evidence>
<dbReference type="InterPro" id="IPR051765">
    <property type="entry name" value="PH_domain-containing_F"/>
</dbReference>
<dbReference type="PROSITE" id="PS50003">
    <property type="entry name" value="PH_DOMAIN"/>
    <property type="match status" value="1"/>
</dbReference>
<feature type="domain" description="PH" evidence="6">
    <location>
        <begin position="73"/>
        <end position="169"/>
    </location>
</feature>
<dbReference type="SMART" id="SM00064">
    <property type="entry name" value="FYVE"/>
    <property type="match status" value="1"/>
</dbReference>
<feature type="domain" description="FYVE-type" evidence="7">
    <location>
        <begin position="190"/>
        <end position="250"/>
    </location>
</feature>
<keyword evidence="9" id="KW-1185">Reference proteome</keyword>
<dbReference type="Pfam" id="PF01363">
    <property type="entry name" value="FYVE"/>
    <property type="match status" value="1"/>
</dbReference>
<dbReference type="Gene3D" id="2.30.29.30">
    <property type="entry name" value="Pleckstrin-homology domain (PH domain)/Phosphotyrosine-binding domain (PTB)"/>
    <property type="match status" value="1"/>
</dbReference>
<accession>A0AAN0K4Q0</accession>
<evidence type="ECO:0000256" key="5">
    <source>
        <dbReference type="SAM" id="MobiDB-lite"/>
    </source>
</evidence>
<protein>
    <recommendedName>
        <fullName evidence="10">Pleckstrin homology domain-containing family F member 2</fullName>
    </recommendedName>
</protein>
<keyword evidence="1" id="KW-0479">Metal-binding</keyword>
<reference evidence="8" key="2">
    <citation type="submission" date="2024-06" db="UniProtKB">
        <authorList>
            <consortium name="EnsemblMetazoa"/>
        </authorList>
    </citation>
    <scope>IDENTIFICATION</scope>
</reference>
<feature type="region of interest" description="Disordered" evidence="5">
    <location>
        <begin position="1"/>
        <end position="35"/>
    </location>
</feature>